<dbReference type="EMBL" id="GG745344">
    <property type="protein sequence ID" value="KNE64332.1"/>
    <property type="molecule type" value="Genomic_DNA"/>
</dbReference>
<name>A0A0L0SPB7_ALLM3</name>
<protein>
    <submittedName>
        <fullName evidence="3">Uncharacterized protein</fullName>
    </submittedName>
</protein>
<dbReference type="PANTHER" id="PTHR15323">
    <property type="entry name" value="D123 PROTEIN"/>
    <property type="match status" value="1"/>
</dbReference>
<feature type="compositionally biased region" description="Acidic residues" evidence="2">
    <location>
        <begin position="119"/>
        <end position="130"/>
    </location>
</feature>
<sequence length="371" mass="41274">MNQQSTLAPRANDQIATFKYPHTISDQQPSKYLNATMTVPTNPALHPFSFDQWYPLFRRHTFRSVIVDLPANFVEYLSADGIALPEDEVLYSYHGDVDTDALADNLAQTSLDGPHHSDEDNDDDSDDEEVADAPVFPELESAIHAAIAQLGGAVFPKLNWSAPRDAAWINLGGTLRCQRFSDILLLLKASDFAAYDLSQATDRRVLVLRKWIDLHPAKEFRCWVRNGRMFAISQRDTTHFYPFLVTEQDALARILVAFIATTVVPKFPVQTFCIDMYLSRADNEPFIIDINPSTTTTDALLFTHAELDTLPENAVTVRVVESETAAAQSAPVFAAHRIPHDVVELSQGLTVAEFAEQWQKQVAEASVGLGG</sequence>
<dbReference type="InterPro" id="IPR009772">
    <property type="entry name" value="CDC123"/>
</dbReference>
<dbReference type="OMA" id="TFPDPNF"/>
<dbReference type="STRING" id="578462.A0A0L0SPB7"/>
<organism evidence="3 4">
    <name type="scientific">Allomyces macrogynus (strain ATCC 38327)</name>
    <name type="common">Allomyces javanicus var. macrogynus</name>
    <dbReference type="NCBI Taxonomy" id="578462"/>
    <lineage>
        <taxon>Eukaryota</taxon>
        <taxon>Fungi</taxon>
        <taxon>Fungi incertae sedis</taxon>
        <taxon>Blastocladiomycota</taxon>
        <taxon>Blastocladiomycetes</taxon>
        <taxon>Blastocladiales</taxon>
        <taxon>Blastocladiaceae</taxon>
        <taxon>Allomyces</taxon>
    </lineage>
</organism>
<reference evidence="3 4" key="1">
    <citation type="submission" date="2009-11" db="EMBL/GenBank/DDBJ databases">
        <title>Annotation of Allomyces macrogynus ATCC 38327.</title>
        <authorList>
            <consortium name="The Broad Institute Genome Sequencing Platform"/>
            <person name="Russ C."/>
            <person name="Cuomo C."/>
            <person name="Burger G."/>
            <person name="Gray M.W."/>
            <person name="Holland P.W.H."/>
            <person name="King N."/>
            <person name="Lang F.B.F."/>
            <person name="Roger A.J."/>
            <person name="Ruiz-Trillo I."/>
            <person name="Young S.K."/>
            <person name="Zeng Q."/>
            <person name="Gargeya S."/>
            <person name="Fitzgerald M."/>
            <person name="Haas B."/>
            <person name="Abouelleil A."/>
            <person name="Alvarado L."/>
            <person name="Arachchi H.M."/>
            <person name="Berlin A."/>
            <person name="Chapman S.B."/>
            <person name="Gearin G."/>
            <person name="Goldberg J."/>
            <person name="Griggs A."/>
            <person name="Gujja S."/>
            <person name="Hansen M."/>
            <person name="Heiman D."/>
            <person name="Howarth C."/>
            <person name="Larimer J."/>
            <person name="Lui A."/>
            <person name="MacDonald P.J.P."/>
            <person name="McCowen C."/>
            <person name="Montmayeur A."/>
            <person name="Murphy C."/>
            <person name="Neiman D."/>
            <person name="Pearson M."/>
            <person name="Priest M."/>
            <person name="Roberts A."/>
            <person name="Saif S."/>
            <person name="Shea T."/>
            <person name="Sisk P."/>
            <person name="Stolte C."/>
            <person name="Sykes S."/>
            <person name="Wortman J."/>
            <person name="Nusbaum C."/>
            <person name="Birren B."/>
        </authorList>
    </citation>
    <scope>NUCLEOTIDE SEQUENCE [LARGE SCALE GENOMIC DNA]</scope>
    <source>
        <strain evidence="3 4">ATCC 38327</strain>
    </source>
</reference>
<evidence type="ECO:0000313" key="3">
    <source>
        <dbReference type="EMBL" id="KNE64332.1"/>
    </source>
</evidence>
<comment type="similarity">
    <text evidence="1">Belongs to the CDC123 family.</text>
</comment>
<keyword evidence="4" id="KW-1185">Reference proteome</keyword>
<dbReference type="PANTHER" id="PTHR15323:SF6">
    <property type="entry name" value="CELL DIVISION CYCLE PROTEIN 123 HOMOLOG"/>
    <property type="match status" value="1"/>
</dbReference>
<evidence type="ECO:0000256" key="1">
    <source>
        <dbReference type="ARBA" id="ARBA00011047"/>
    </source>
</evidence>
<gene>
    <name evidence="3" type="ORF">AMAG_09359</name>
</gene>
<dbReference type="AlphaFoldDB" id="A0A0L0SPB7"/>
<dbReference type="eggNOG" id="KOG2983">
    <property type="taxonomic scope" value="Eukaryota"/>
</dbReference>
<proteinExistence type="inferred from homology"/>
<dbReference type="OrthoDB" id="360540at2759"/>
<dbReference type="Proteomes" id="UP000054350">
    <property type="component" value="Unassembled WGS sequence"/>
</dbReference>
<dbReference type="GO" id="GO:0005737">
    <property type="term" value="C:cytoplasm"/>
    <property type="evidence" value="ECO:0007669"/>
    <property type="project" value="TreeGrafter"/>
</dbReference>
<evidence type="ECO:0000256" key="2">
    <source>
        <dbReference type="SAM" id="MobiDB-lite"/>
    </source>
</evidence>
<dbReference type="VEuPathDB" id="FungiDB:AMAG_09359"/>
<feature type="region of interest" description="Disordered" evidence="2">
    <location>
        <begin position="108"/>
        <end position="130"/>
    </location>
</feature>
<evidence type="ECO:0000313" key="4">
    <source>
        <dbReference type="Proteomes" id="UP000054350"/>
    </source>
</evidence>
<reference evidence="4" key="2">
    <citation type="submission" date="2009-11" db="EMBL/GenBank/DDBJ databases">
        <title>The Genome Sequence of Allomyces macrogynus strain ATCC 38327.</title>
        <authorList>
            <consortium name="The Broad Institute Genome Sequencing Platform"/>
            <person name="Russ C."/>
            <person name="Cuomo C."/>
            <person name="Shea T."/>
            <person name="Young S.K."/>
            <person name="Zeng Q."/>
            <person name="Koehrsen M."/>
            <person name="Haas B."/>
            <person name="Borodovsky M."/>
            <person name="Guigo R."/>
            <person name="Alvarado L."/>
            <person name="Berlin A."/>
            <person name="Borenstein D."/>
            <person name="Chen Z."/>
            <person name="Engels R."/>
            <person name="Freedman E."/>
            <person name="Gellesch M."/>
            <person name="Goldberg J."/>
            <person name="Griggs A."/>
            <person name="Gujja S."/>
            <person name="Heiman D."/>
            <person name="Hepburn T."/>
            <person name="Howarth C."/>
            <person name="Jen D."/>
            <person name="Larson L."/>
            <person name="Lewis B."/>
            <person name="Mehta T."/>
            <person name="Park D."/>
            <person name="Pearson M."/>
            <person name="Roberts A."/>
            <person name="Saif S."/>
            <person name="Shenoy N."/>
            <person name="Sisk P."/>
            <person name="Stolte C."/>
            <person name="Sykes S."/>
            <person name="Walk T."/>
            <person name="White J."/>
            <person name="Yandava C."/>
            <person name="Burger G."/>
            <person name="Gray M.W."/>
            <person name="Holland P.W.H."/>
            <person name="King N."/>
            <person name="Lang F.B.F."/>
            <person name="Roger A.J."/>
            <person name="Ruiz-Trillo I."/>
            <person name="Lander E."/>
            <person name="Nusbaum C."/>
        </authorList>
    </citation>
    <scope>NUCLEOTIDE SEQUENCE [LARGE SCALE GENOMIC DNA]</scope>
    <source>
        <strain evidence="4">ATCC 38327</strain>
    </source>
</reference>
<accession>A0A0L0SPB7</accession>
<dbReference type="Pfam" id="PF07065">
    <property type="entry name" value="D123"/>
    <property type="match status" value="1"/>
</dbReference>